<dbReference type="InterPro" id="IPR006675">
    <property type="entry name" value="HDIG_dom"/>
</dbReference>
<proteinExistence type="predicted"/>
<dbReference type="InterPro" id="IPR003607">
    <property type="entry name" value="HD/PDEase_dom"/>
</dbReference>
<keyword evidence="2" id="KW-0378">Hydrolase</keyword>
<dbReference type="PANTHER" id="PTHR33525:SF3">
    <property type="entry name" value="RIBONUCLEASE Y"/>
    <property type="match status" value="1"/>
</dbReference>
<name>A0A806KH87_9BACT</name>
<dbReference type="PROSITE" id="PS51833">
    <property type="entry name" value="HDOD"/>
    <property type="match status" value="1"/>
</dbReference>
<dbReference type="InterPro" id="IPR052340">
    <property type="entry name" value="RNase_Y/CdgJ"/>
</dbReference>
<dbReference type="GO" id="GO:0016787">
    <property type="term" value="F:hydrolase activity"/>
    <property type="evidence" value="ECO:0007669"/>
    <property type="project" value="UniProtKB-KW"/>
</dbReference>
<dbReference type="Gene3D" id="1.10.3210.10">
    <property type="entry name" value="Hypothetical protein af1432"/>
    <property type="match status" value="1"/>
</dbReference>
<sequence length="281" mass="30718">MRIDTFISDMPSLPVSVGKVMEICNNPDVSPSDLNHVISLDPVLTGRILHLINSAYYGLGTHVTSLIKAITMLGINTVKNLALSTAILSTLPEYKEINGIDMEGFWRHCLCVGVTAKLLAVKQGIDGKYQQEYFTAGLLHDIGKIPLNAVFSSNYVNAVTLADRSRRPLYQIEGETLGITHCAAGAAIAGAWKLDSPLADVIAWHHDSGSYTGENARLLSSIVAADYFSIAYEVGFSGNRSPSKPDVKIWETIGVKEDYFEGLKEKVFLEIDKAKVFLKIK</sequence>
<dbReference type="Pfam" id="PF08668">
    <property type="entry name" value="HDOD"/>
    <property type="match status" value="1"/>
</dbReference>
<dbReference type="PANTHER" id="PTHR33525">
    <property type="match status" value="1"/>
</dbReference>
<evidence type="ECO:0000313" key="2">
    <source>
        <dbReference type="EMBL" id="AGS53957.1"/>
    </source>
</evidence>
<dbReference type="AlphaFoldDB" id="A0A806KH87"/>
<feature type="domain" description="HDOD" evidence="1">
    <location>
        <begin position="10"/>
        <end position="208"/>
    </location>
</feature>
<protein>
    <submittedName>
        <fullName evidence="2">Metal-dependent phosphohydrolase</fullName>
    </submittedName>
</protein>
<evidence type="ECO:0000259" key="1">
    <source>
        <dbReference type="PROSITE" id="PS51833"/>
    </source>
</evidence>
<dbReference type="EMBL" id="JQ844263">
    <property type="protein sequence ID" value="AGS53957.1"/>
    <property type="molecule type" value="Genomic_DNA"/>
</dbReference>
<reference evidence="2" key="1">
    <citation type="submission" date="2012-03" db="EMBL/GenBank/DDBJ databases">
        <title>Functional metagenomics reveals considerable lignocellulase gene clusters in the gut microbiome of a wood-feeding higher termite.</title>
        <authorList>
            <person name="Liu N."/>
        </authorList>
    </citation>
    <scope>NUCLEOTIDE SEQUENCE</scope>
</reference>
<dbReference type="CDD" id="cd00077">
    <property type="entry name" value="HDc"/>
    <property type="match status" value="1"/>
</dbReference>
<dbReference type="NCBIfam" id="TIGR00277">
    <property type="entry name" value="HDIG"/>
    <property type="match status" value="1"/>
</dbReference>
<organism evidence="2">
    <name type="scientific">uncultured bacterium contig00151</name>
    <dbReference type="NCBI Taxonomy" id="1181590"/>
    <lineage>
        <taxon>Bacteria</taxon>
        <taxon>environmental samples</taxon>
    </lineage>
</organism>
<dbReference type="InterPro" id="IPR013976">
    <property type="entry name" value="HDOD"/>
</dbReference>
<dbReference type="SUPFAM" id="SSF109604">
    <property type="entry name" value="HD-domain/PDEase-like"/>
    <property type="match status" value="1"/>
</dbReference>
<accession>A0A806KH87</accession>